<dbReference type="EMBL" id="BK032497">
    <property type="protein sequence ID" value="DAF42961.1"/>
    <property type="molecule type" value="Genomic_DNA"/>
</dbReference>
<protein>
    <submittedName>
        <fullName evidence="1">Uncharacterized protein</fullName>
    </submittedName>
</protein>
<accession>A0A8S5RWH1</accession>
<evidence type="ECO:0000313" key="1">
    <source>
        <dbReference type="EMBL" id="DAF42961.1"/>
    </source>
</evidence>
<name>A0A8S5RWH1_9CAUD</name>
<organism evidence="1">
    <name type="scientific">Siphoviridae sp. ctHip2</name>
    <dbReference type="NCBI Taxonomy" id="2827830"/>
    <lineage>
        <taxon>Viruses</taxon>
        <taxon>Duplodnaviria</taxon>
        <taxon>Heunggongvirae</taxon>
        <taxon>Uroviricota</taxon>
        <taxon>Caudoviricetes</taxon>
    </lineage>
</organism>
<sequence length="288" mass="34177">MGMNDVLTLNLENKKYYCFYWNNHLYQMKDLKSIFGPQLTTSIFYDLINNDNEEAAVIVEEDTINYSVLDIESSILDFLPNGKQTLIYEAMANDELEDYDKQLIYTNHFKCFNSFDLIKAMVEVNDSYFNFMLDDYINNHGAFFPIEIYFNNDNKEITIKNPFQINSSIEETLKLKEDLSNFYIEENHLGKEIDEYQKYKSTQLPNKGIIQLTEFVLNTEKENSVFDYENLFYKQLPSLVLLRSRDSLETNITAYQAETKICLEFAKKIYESISRELKYIKLIQERYL</sequence>
<proteinExistence type="predicted"/>
<reference evidence="1" key="1">
    <citation type="journal article" date="2021" name="Proc. Natl. Acad. Sci. U.S.A.">
        <title>A Catalog of Tens of Thousands of Viruses from Human Metagenomes Reveals Hidden Associations with Chronic Diseases.</title>
        <authorList>
            <person name="Tisza M.J."/>
            <person name="Buck C.B."/>
        </authorList>
    </citation>
    <scope>NUCLEOTIDE SEQUENCE</scope>
    <source>
        <strain evidence="1">CtHip2</strain>
    </source>
</reference>